<protein>
    <submittedName>
        <fullName evidence="1">Alkaline phosphatase family protein</fullName>
    </submittedName>
</protein>
<dbReference type="GO" id="GO:0016787">
    <property type="term" value="F:hydrolase activity"/>
    <property type="evidence" value="ECO:0007669"/>
    <property type="project" value="UniProtKB-ARBA"/>
</dbReference>
<dbReference type="Gene3D" id="3.40.720.10">
    <property type="entry name" value="Alkaline Phosphatase, subunit A"/>
    <property type="match status" value="1"/>
</dbReference>
<evidence type="ECO:0000313" key="2">
    <source>
        <dbReference type="Proteomes" id="UP000604083"/>
    </source>
</evidence>
<dbReference type="PANTHER" id="PTHR10151">
    <property type="entry name" value="ECTONUCLEOTIDE PYROPHOSPHATASE/PHOSPHODIESTERASE"/>
    <property type="match status" value="1"/>
</dbReference>
<dbReference type="PANTHER" id="PTHR10151:SF120">
    <property type="entry name" value="BIS(5'-ADENOSYL)-TRIPHOSPHATASE"/>
    <property type="match status" value="1"/>
</dbReference>
<keyword evidence="2" id="KW-1185">Reference proteome</keyword>
<accession>A0A934RTH3</accession>
<proteinExistence type="predicted"/>
<dbReference type="SUPFAM" id="SSF53649">
    <property type="entry name" value="Alkaline phosphatase-like"/>
    <property type="match status" value="1"/>
</dbReference>
<dbReference type="InterPro" id="IPR002591">
    <property type="entry name" value="Phosphodiest/P_Trfase"/>
</dbReference>
<dbReference type="EMBL" id="JAENIO010000014">
    <property type="protein sequence ID" value="MBK1833880.1"/>
    <property type="molecule type" value="Genomic_DNA"/>
</dbReference>
<dbReference type="Pfam" id="PF01663">
    <property type="entry name" value="Phosphodiest"/>
    <property type="match status" value="1"/>
</dbReference>
<dbReference type="RefSeq" id="WP_200391311.1">
    <property type="nucleotide sequence ID" value="NZ_JAENIO010000014.1"/>
</dbReference>
<dbReference type="AlphaFoldDB" id="A0A934RTH3"/>
<reference evidence="1" key="1">
    <citation type="submission" date="2021-01" db="EMBL/GenBank/DDBJ databases">
        <title>Modified the classification status of verrucomicrobia.</title>
        <authorList>
            <person name="Feng X."/>
        </authorList>
    </citation>
    <scope>NUCLEOTIDE SEQUENCE</scope>
    <source>
        <strain evidence="1">KCTC 12986</strain>
    </source>
</reference>
<dbReference type="InterPro" id="IPR017850">
    <property type="entry name" value="Alkaline_phosphatase_core_sf"/>
</dbReference>
<dbReference type="Proteomes" id="UP000604083">
    <property type="component" value="Unassembled WGS sequence"/>
</dbReference>
<evidence type="ECO:0000313" key="1">
    <source>
        <dbReference type="EMBL" id="MBK1833880.1"/>
    </source>
</evidence>
<organism evidence="1 2">
    <name type="scientific">Roseibacillus ishigakijimensis</name>
    <dbReference type="NCBI Taxonomy" id="454146"/>
    <lineage>
        <taxon>Bacteria</taxon>
        <taxon>Pseudomonadati</taxon>
        <taxon>Verrucomicrobiota</taxon>
        <taxon>Verrucomicrobiia</taxon>
        <taxon>Verrucomicrobiales</taxon>
        <taxon>Verrucomicrobiaceae</taxon>
        <taxon>Roseibacillus</taxon>
    </lineage>
</organism>
<sequence length="451" mass="50697">MSQRLAVLNVVGLCERELQGMPFLKSWAGKRDRVSFPPAFPAVTCTAQSSYLTGKPVAEHGIVGNGWYDREAAEVKFWKQSNHLVKGEKLWEALRRERPGFRCAKWFWWYNMYSSAEFSMTPRPMYPADGRKVFDVYAHPLALRDEVKKKLGDFPFPSFWGPRAGIPSSRWIADSAKWIEEREEPELNLVYLPHLDYSLQKYGPGAPETEPEIEAIDEVLADLIPFLEGRGIEVVVLSEYGISAVDQPIHLNRLFREKGWLTIKDELGLEQLDCGASRVFAVADHQVAHIYLNDPALKEEVRELVASTAGVEEVRENWSGVGGERGGDLVAVATEKAWFTYYYWLDDAVAPDFARTIDIHRKPGYDPAELFIDPELKFPQLKVAAFLAKKKLGLRGLLDVIPLDATLVRGSHGRDRVGAAEQPVLIGTGCGDVKQAEDVFSYLQGRCLAAE</sequence>
<name>A0A934RTH3_9BACT</name>
<gene>
    <name evidence="1" type="ORF">JIN78_07400</name>
</gene>
<comment type="caution">
    <text evidence="1">The sequence shown here is derived from an EMBL/GenBank/DDBJ whole genome shotgun (WGS) entry which is preliminary data.</text>
</comment>